<dbReference type="EMBL" id="BAABDI010000009">
    <property type="protein sequence ID" value="GAA3971938.1"/>
    <property type="molecule type" value="Genomic_DNA"/>
</dbReference>
<evidence type="ECO:0000259" key="8">
    <source>
        <dbReference type="Pfam" id="PF01435"/>
    </source>
</evidence>
<organism evidence="9 10">
    <name type="scientific">Hymenobacter antarcticus</name>
    <dbReference type="NCBI Taxonomy" id="486270"/>
    <lineage>
        <taxon>Bacteria</taxon>
        <taxon>Pseudomonadati</taxon>
        <taxon>Bacteroidota</taxon>
        <taxon>Cytophagia</taxon>
        <taxon>Cytophagales</taxon>
        <taxon>Hymenobacteraceae</taxon>
        <taxon>Hymenobacter</taxon>
    </lineage>
</organism>
<protein>
    <recommendedName>
        <fullName evidence="8">Peptidase M48 domain-containing protein</fullName>
    </recommendedName>
</protein>
<keyword evidence="10" id="KW-1185">Reference proteome</keyword>
<evidence type="ECO:0000313" key="9">
    <source>
        <dbReference type="EMBL" id="GAA3971938.1"/>
    </source>
</evidence>
<feature type="chain" id="PRO_5046493978" description="Peptidase M48 domain-containing protein" evidence="7">
    <location>
        <begin position="21"/>
        <end position="492"/>
    </location>
</feature>
<dbReference type="PANTHER" id="PTHR22726">
    <property type="entry name" value="METALLOENDOPEPTIDASE OMA1"/>
    <property type="match status" value="1"/>
</dbReference>
<dbReference type="PANTHER" id="PTHR22726:SF1">
    <property type="entry name" value="METALLOENDOPEPTIDASE OMA1, MITOCHONDRIAL"/>
    <property type="match status" value="1"/>
</dbReference>
<evidence type="ECO:0000256" key="3">
    <source>
        <dbReference type="ARBA" id="ARBA00022723"/>
    </source>
</evidence>
<dbReference type="Pfam" id="PF01435">
    <property type="entry name" value="Peptidase_M48"/>
    <property type="match status" value="1"/>
</dbReference>
<dbReference type="InterPro" id="IPR001915">
    <property type="entry name" value="Peptidase_M48"/>
</dbReference>
<keyword evidence="5" id="KW-0862">Zinc</keyword>
<proteinExistence type="predicted"/>
<evidence type="ECO:0000256" key="6">
    <source>
        <dbReference type="ARBA" id="ARBA00023049"/>
    </source>
</evidence>
<feature type="domain" description="Peptidase M48" evidence="8">
    <location>
        <begin position="91"/>
        <end position="313"/>
    </location>
</feature>
<keyword evidence="2" id="KW-0645">Protease</keyword>
<comment type="caution">
    <text evidence="9">The sequence shown here is derived from an EMBL/GenBank/DDBJ whole genome shotgun (WGS) entry which is preliminary data.</text>
</comment>
<evidence type="ECO:0000313" key="10">
    <source>
        <dbReference type="Proteomes" id="UP001501556"/>
    </source>
</evidence>
<keyword evidence="7" id="KW-0732">Signal</keyword>
<keyword evidence="6" id="KW-0482">Metalloprotease</keyword>
<reference evidence="10" key="1">
    <citation type="journal article" date="2019" name="Int. J. Syst. Evol. Microbiol.">
        <title>The Global Catalogue of Microorganisms (GCM) 10K type strain sequencing project: providing services to taxonomists for standard genome sequencing and annotation.</title>
        <authorList>
            <consortium name="The Broad Institute Genomics Platform"/>
            <consortium name="The Broad Institute Genome Sequencing Center for Infectious Disease"/>
            <person name="Wu L."/>
            <person name="Ma J."/>
        </authorList>
    </citation>
    <scope>NUCLEOTIDE SEQUENCE [LARGE SCALE GENOMIC DNA]</scope>
    <source>
        <strain evidence="10">JCM 17217</strain>
    </source>
</reference>
<sequence length="492" mass="54822">MRQLLLLFAFCGALATPAAAQEAVYLPYYSPDTVLVQQLAATHRAAVQRCFEVPKTGSGEYREHYRKIAREAAAEVYNSVRYSALLDPVLNPYVQGIFQQIMRANPQLPAARLVLSRNPEPNAHAVGSSTVMLNLGLLARLENESQLAFVLCHELAHMQARHMETSLRERLTTIHSKELKREVRRIVAEEYNISSKLKTLALGMSLNSTYHQRKHEKQADSLGYVLLKRTRFEAPQAYRALQLLDKIDQPRGAAPLALARYFGCAAFPYPVATEPPRPKSIFTVAAPVQTALELTDTLKSHPDCGKRMGYLRALAQGQVADGAPTTPPAPEFAHVRALSQLEVVQSWFDYDCYDHALFEALELLPEQPDNAYLHAVVTLSLFELHQHLLNHSFTEVVGNVSRHNPDSFNLLLTTLYTWKAEDYPGLSACFAQAGTAPGLPANEYALAAQYAAATLAAAPTAPTLRQHYLTRYQHGRFRPLLFPEIPAKKTSR</sequence>
<evidence type="ECO:0000256" key="2">
    <source>
        <dbReference type="ARBA" id="ARBA00022670"/>
    </source>
</evidence>
<dbReference type="RefSeq" id="WP_345123119.1">
    <property type="nucleotide sequence ID" value="NZ_BAABDI010000009.1"/>
</dbReference>
<evidence type="ECO:0000256" key="5">
    <source>
        <dbReference type="ARBA" id="ARBA00022833"/>
    </source>
</evidence>
<gene>
    <name evidence="9" type="ORF">GCM10022407_17150</name>
</gene>
<feature type="signal peptide" evidence="7">
    <location>
        <begin position="1"/>
        <end position="20"/>
    </location>
</feature>
<dbReference type="InterPro" id="IPR051156">
    <property type="entry name" value="Mito/Outer_Membr_Metalloprot"/>
</dbReference>
<name>A0ABP7PY11_9BACT</name>
<keyword evidence="3" id="KW-0479">Metal-binding</keyword>
<dbReference type="Proteomes" id="UP001501556">
    <property type="component" value="Unassembled WGS sequence"/>
</dbReference>
<dbReference type="Gene3D" id="3.30.2010.10">
    <property type="entry name" value="Metalloproteases ('zincins'), catalytic domain"/>
    <property type="match status" value="1"/>
</dbReference>
<evidence type="ECO:0000256" key="7">
    <source>
        <dbReference type="SAM" id="SignalP"/>
    </source>
</evidence>
<keyword evidence="4" id="KW-0378">Hydrolase</keyword>
<evidence type="ECO:0000256" key="4">
    <source>
        <dbReference type="ARBA" id="ARBA00022801"/>
    </source>
</evidence>
<evidence type="ECO:0000256" key="1">
    <source>
        <dbReference type="ARBA" id="ARBA00001947"/>
    </source>
</evidence>
<accession>A0ABP7PY11</accession>
<comment type="cofactor">
    <cofactor evidence="1">
        <name>Zn(2+)</name>
        <dbReference type="ChEBI" id="CHEBI:29105"/>
    </cofactor>
</comment>